<dbReference type="Proteomes" id="UP000014937">
    <property type="component" value="Unassembled WGS sequence"/>
</dbReference>
<sequence length="89" mass="10383">MEKAIEKKLESVDPDSYQMFIDNLATLTPKEEDIFNLYVQGCSTKDIISQLGITENTLKYHNKNIYSKLGVKTRKELLQYIELMRNAEH</sequence>
<proteinExistence type="predicted"/>
<comment type="caution">
    <text evidence="5">The sequence shown here is derived from an EMBL/GenBank/DDBJ whole genome shotgun (WGS) entry which is preliminary data.</text>
</comment>
<dbReference type="EMBL" id="CBGL010000051">
    <property type="protein sequence ID" value="CDD10840.1"/>
    <property type="molecule type" value="Genomic_DNA"/>
</dbReference>
<dbReference type="Pfam" id="PF00196">
    <property type="entry name" value="GerE"/>
    <property type="match status" value="1"/>
</dbReference>
<dbReference type="InterPro" id="IPR016032">
    <property type="entry name" value="Sig_transdc_resp-reg_C-effctor"/>
</dbReference>
<evidence type="ECO:0000256" key="2">
    <source>
        <dbReference type="ARBA" id="ARBA00023125"/>
    </source>
</evidence>
<gene>
    <name evidence="5" type="ORF">BN587_02215</name>
</gene>
<dbReference type="PANTHER" id="PTHR44688:SF16">
    <property type="entry name" value="DNA-BINDING TRANSCRIPTIONAL ACTIVATOR DEVR_DOSR"/>
    <property type="match status" value="1"/>
</dbReference>
<dbReference type="AlphaFoldDB" id="R6WN30"/>
<dbReference type="InterPro" id="IPR000792">
    <property type="entry name" value="Tscrpt_reg_LuxR_C"/>
</dbReference>
<organism evidence="5 6">
    <name type="scientific">Phascolarctobacterium succinatutens CAG:287</name>
    <dbReference type="NCBI Taxonomy" id="1263101"/>
    <lineage>
        <taxon>Bacteria</taxon>
        <taxon>Bacillati</taxon>
        <taxon>Bacillota</taxon>
        <taxon>Negativicutes</taxon>
        <taxon>Acidaminococcales</taxon>
        <taxon>Acidaminococcaceae</taxon>
        <taxon>Phascolarctobacterium</taxon>
    </lineage>
</organism>
<dbReference type="PROSITE" id="PS50043">
    <property type="entry name" value="HTH_LUXR_2"/>
    <property type="match status" value="1"/>
</dbReference>
<feature type="domain" description="HTH luxR-type" evidence="4">
    <location>
        <begin position="20"/>
        <end position="85"/>
    </location>
</feature>
<dbReference type="InterPro" id="IPR036388">
    <property type="entry name" value="WH-like_DNA-bd_sf"/>
</dbReference>
<dbReference type="Gene3D" id="1.10.10.10">
    <property type="entry name" value="Winged helix-like DNA-binding domain superfamily/Winged helix DNA-binding domain"/>
    <property type="match status" value="1"/>
</dbReference>
<dbReference type="GO" id="GO:0006355">
    <property type="term" value="P:regulation of DNA-templated transcription"/>
    <property type="evidence" value="ECO:0007669"/>
    <property type="project" value="InterPro"/>
</dbReference>
<dbReference type="HOGENOM" id="CLU_2452019_0_0_9"/>
<evidence type="ECO:0000256" key="3">
    <source>
        <dbReference type="ARBA" id="ARBA00023163"/>
    </source>
</evidence>
<reference evidence="5" key="1">
    <citation type="submission" date="2012-11" db="EMBL/GenBank/DDBJ databases">
        <title>Dependencies among metagenomic species, viruses, plasmids and units of genetic variation.</title>
        <authorList>
            <person name="Nielsen H.B."/>
            <person name="Almeida M."/>
            <person name="Juncker A.S."/>
            <person name="Rasmussen S."/>
            <person name="Li J."/>
            <person name="Sunagawa S."/>
            <person name="Plichta D."/>
            <person name="Gautier L."/>
            <person name="Le Chatelier E."/>
            <person name="Peletier E."/>
            <person name="Bonde I."/>
            <person name="Nielsen T."/>
            <person name="Manichanh C."/>
            <person name="Arumugam M."/>
            <person name="Batto J."/>
            <person name="Santos M.B.Q.D."/>
            <person name="Blom N."/>
            <person name="Borruel N."/>
            <person name="Burgdorf K.S."/>
            <person name="Boumezbeur F."/>
            <person name="Casellas F."/>
            <person name="Dore J."/>
            <person name="Guarner F."/>
            <person name="Hansen T."/>
            <person name="Hildebrand F."/>
            <person name="Kaas R.S."/>
            <person name="Kennedy S."/>
            <person name="Kristiansen K."/>
            <person name="Kultima J.R."/>
            <person name="Leonard P."/>
            <person name="Levenez F."/>
            <person name="Lund O."/>
            <person name="Moumen B."/>
            <person name="Le Paslier D."/>
            <person name="Pons N."/>
            <person name="Pedersen O."/>
            <person name="Prifti E."/>
            <person name="Qin J."/>
            <person name="Raes J."/>
            <person name="Tap J."/>
            <person name="Tims S."/>
            <person name="Ussery D.W."/>
            <person name="Yamada T."/>
            <person name="MetaHit consortium"/>
            <person name="Renault P."/>
            <person name="Sicheritz-Ponten T."/>
            <person name="Bork P."/>
            <person name="Wang J."/>
            <person name="Brunak S."/>
            <person name="Ehrlich S.D."/>
        </authorList>
    </citation>
    <scope>NUCLEOTIDE SEQUENCE [LARGE SCALE GENOMIC DNA]</scope>
</reference>
<keyword evidence="2" id="KW-0238">DNA-binding</keyword>
<evidence type="ECO:0000313" key="6">
    <source>
        <dbReference type="Proteomes" id="UP000014937"/>
    </source>
</evidence>
<keyword evidence="3" id="KW-0804">Transcription</keyword>
<dbReference type="CDD" id="cd06170">
    <property type="entry name" value="LuxR_C_like"/>
    <property type="match status" value="1"/>
</dbReference>
<keyword evidence="1" id="KW-0805">Transcription regulation</keyword>
<evidence type="ECO:0000256" key="1">
    <source>
        <dbReference type="ARBA" id="ARBA00023015"/>
    </source>
</evidence>
<evidence type="ECO:0000259" key="4">
    <source>
        <dbReference type="PROSITE" id="PS50043"/>
    </source>
</evidence>
<dbReference type="GO" id="GO:0003677">
    <property type="term" value="F:DNA binding"/>
    <property type="evidence" value="ECO:0007669"/>
    <property type="project" value="UniProtKB-KW"/>
</dbReference>
<accession>R6WN30</accession>
<dbReference type="PRINTS" id="PR00038">
    <property type="entry name" value="HTHLUXR"/>
</dbReference>
<name>R6WN30_9FIRM</name>
<dbReference type="SMART" id="SM00421">
    <property type="entry name" value="HTH_LUXR"/>
    <property type="match status" value="1"/>
</dbReference>
<dbReference type="SUPFAM" id="SSF46894">
    <property type="entry name" value="C-terminal effector domain of the bipartite response regulators"/>
    <property type="match status" value="1"/>
</dbReference>
<protein>
    <submittedName>
        <fullName evidence="5">Transcriptional regulator LuxR family</fullName>
    </submittedName>
</protein>
<evidence type="ECO:0000313" key="5">
    <source>
        <dbReference type="EMBL" id="CDD10840.1"/>
    </source>
</evidence>
<dbReference type="PANTHER" id="PTHR44688">
    <property type="entry name" value="DNA-BINDING TRANSCRIPTIONAL ACTIVATOR DEVR_DOSR"/>
    <property type="match status" value="1"/>
</dbReference>